<feature type="compositionally biased region" description="Acidic residues" evidence="1">
    <location>
        <begin position="320"/>
        <end position="342"/>
    </location>
</feature>
<keyword evidence="3" id="KW-1185">Reference proteome</keyword>
<comment type="caution">
    <text evidence="2">The sequence shown here is derived from an EMBL/GenBank/DDBJ whole genome shotgun (WGS) entry which is preliminary data.</text>
</comment>
<organism evidence="2 3">
    <name type="scientific">Coptis chinensis</name>
    <dbReference type="NCBI Taxonomy" id="261450"/>
    <lineage>
        <taxon>Eukaryota</taxon>
        <taxon>Viridiplantae</taxon>
        <taxon>Streptophyta</taxon>
        <taxon>Embryophyta</taxon>
        <taxon>Tracheophyta</taxon>
        <taxon>Spermatophyta</taxon>
        <taxon>Magnoliopsida</taxon>
        <taxon>Ranunculales</taxon>
        <taxon>Ranunculaceae</taxon>
        <taxon>Coptidoideae</taxon>
        <taxon>Coptis</taxon>
    </lineage>
</organism>
<sequence length="372" mass="40776">MSMSSGTLDYDNEKVYGSGWGYNQLRDNDSSSGMISHPASSASYGSSYGYWMGVDQQLYGAPQPEPTYGQLYPSYEYVGTAPGFVALRPILSICIGLDSSIGVVVQELHEKWPDLGLTCYNMCFNRNEKDNLIESDGELHSLACYCFAKKIAIVEIRVVVCVTSLITSSGSISASSSSSSSSSVSGGGGGGVVVVRKPFKSDFWARNFDGGVGQRFALGAPEFCCKLIEYSIVSGYKYELIKNDEFRVTATGSRPCRHAIASIYCKGDSVYSYIEVAFLATSFSNTYSHGITAISRNEICSDVSDEVEIFPPDVKRAPEQGEDDEKTDTDDDDGNAEEEEEKKEEQEQGKEEEEEEGEEDAEEEEDLEDRVE</sequence>
<dbReference type="EMBL" id="JADFTS010000004">
    <property type="protein sequence ID" value="KAF9611704.1"/>
    <property type="molecule type" value="Genomic_DNA"/>
</dbReference>
<feature type="compositionally biased region" description="Low complexity" evidence="1">
    <location>
        <begin position="170"/>
        <end position="184"/>
    </location>
</feature>
<evidence type="ECO:0000313" key="3">
    <source>
        <dbReference type="Proteomes" id="UP000631114"/>
    </source>
</evidence>
<proteinExistence type="predicted"/>
<dbReference type="Proteomes" id="UP000631114">
    <property type="component" value="Unassembled WGS sequence"/>
</dbReference>
<name>A0A835I797_9MAGN</name>
<dbReference type="AlphaFoldDB" id="A0A835I797"/>
<evidence type="ECO:0000313" key="2">
    <source>
        <dbReference type="EMBL" id="KAF9611704.1"/>
    </source>
</evidence>
<protein>
    <submittedName>
        <fullName evidence="2">Uncharacterized protein</fullName>
    </submittedName>
</protein>
<accession>A0A835I797</accession>
<feature type="region of interest" description="Disordered" evidence="1">
    <location>
        <begin position="312"/>
        <end position="372"/>
    </location>
</feature>
<gene>
    <name evidence="2" type="ORF">IFM89_034887</name>
</gene>
<evidence type="ECO:0000256" key="1">
    <source>
        <dbReference type="SAM" id="MobiDB-lite"/>
    </source>
</evidence>
<feature type="compositionally biased region" description="Acidic residues" evidence="1">
    <location>
        <begin position="350"/>
        <end position="372"/>
    </location>
</feature>
<reference evidence="2 3" key="1">
    <citation type="submission" date="2020-10" db="EMBL/GenBank/DDBJ databases">
        <title>The Coptis chinensis genome and diversification of protoberbering-type alkaloids.</title>
        <authorList>
            <person name="Wang B."/>
            <person name="Shu S."/>
            <person name="Song C."/>
            <person name="Liu Y."/>
        </authorList>
    </citation>
    <scope>NUCLEOTIDE SEQUENCE [LARGE SCALE GENOMIC DNA]</scope>
    <source>
        <strain evidence="2">HL-2020</strain>
        <tissue evidence="2">Leaf</tissue>
    </source>
</reference>
<feature type="region of interest" description="Disordered" evidence="1">
    <location>
        <begin position="170"/>
        <end position="189"/>
    </location>
</feature>